<dbReference type="Proteomes" id="UP000286947">
    <property type="component" value="Unassembled WGS sequence"/>
</dbReference>
<dbReference type="CDD" id="cd02976">
    <property type="entry name" value="NrdH"/>
    <property type="match status" value="1"/>
</dbReference>
<feature type="region of interest" description="Disordered" evidence="1">
    <location>
        <begin position="172"/>
        <end position="226"/>
    </location>
</feature>
<dbReference type="RefSeq" id="WP_162615207.1">
    <property type="nucleotide sequence ID" value="NZ_PQSP01000001.1"/>
</dbReference>
<dbReference type="AlphaFoldDB" id="A0A433SFU6"/>
<evidence type="ECO:0000259" key="4">
    <source>
        <dbReference type="Pfam" id="PF13511"/>
    </source>
</evidence>
<sequence length="226" mass="24194" precursor="true">MIYQRPLLSYLLAGSLLAGLCIGAQAQGLYRSVAPDGTVTYSDTPPAQARNVQPVNASTGEPSPAALPTQVDVAALPADVRQAFSTYPLTLYTTNNCAPCNDGRTLLQNRGLPYVEMTVNTTKDMQAFQQKTGTNNGGFPALTVGNKTLSNFNSAEWDNYLNAAGYPATSRLPASYQNPAPQPMTEPDDEAATPQAPLIIQPIRPDPASGNQPRLDPNDPRSQIRF</sequence>
<evidence type="ECO:0000313" key="5">
    <source>
        <dbReference type="EMBL" id="RUS67621.1"/>
    </source>
</evidence>
<dbReference type="InterPro" id="IPR025392">
    <property type="entry name" value="DUF4124"/>
</dbReference>
<dbReference type="InterPro" id="IPR002109">
    <property type="entry name" value="Glutaredoxin"/>
</dbReference>
<dbReference type="Pfam" id="PF00462">
    <property type="entry name" value="Glutaredoxin"/>
    <property type="match status" value="1"/>
</dbReference>
<dbReference type="SUPFAM" id="SSF52833">
    <property type="entry name" value="Thioredoxin-like"/>
    <property type="match status" value="1"/>
</dbReference>
<feature type="signal peptide" evidence="2">
    <location>
        <begin position="1"/>
        <end position="26"/>
    </location>
</feature>
<feature type="chain" id="PRO_5019330095" evidence="2">
    <location>
        <begin position="27"/>
        <end position="226"/>
    </location>
</feature>
<proteinExistence type="predicted"/>
<feature type="domain" description="Glutaredoxin" evidence="3">
    <location>
        <begin position="90"/>
        <end position="147"/>
    </location>
</feature>
<accession>A0A433SFU6</accession>
<protein>
    <submittedName>
        <fullName evidence="5">Uncharacterized protein</fullName>
    </submittedName>
</protein>
<comment type="caution">
    <text evidence="5">The sequence shown here is derived from an EMBL/GenBank/DDBJ whole genome shotgun (WGS) entry which is preliminary data.</text>
</comment>
<feature type="domain" description="DUF4124" evidence="4">
    <location>
        <begin position="16"/>
        <end position="66"/>
    </location>
</feature>
<dbReference type="InterPro" id="IPR036249">
    <property type="entry name" value="Thioredoxin-like_sf"/>
</dbReference>
<organism evidence="5 6">
    <name type="scientific">Saezia sanguinis</name>
    <dbReference type="NCBI Taxonomy" id="1965230"/>
    <lineage>
        <taxon>Bacteria</taxon>
        <taxon>Pseudomonadati</taxon>
        <taxon>Pseudomonadota</taxon>
        <taxon>Betaproteobacteria</taxon>
        <taxon>Burkholderiales</taxon>
        <taxon>Saeziaceae</taxon>
        <taxon>Saezia</taxon>
    </lineage>
</organism>
<reference evidence="5 6" key="1">
    <citation type="submission" date="2018-01" db="EMBL/GenBank/DDBJ databases">
        <title>Saezia sanguinis gen. nov., sp. nov., in the order Burkholderiales isolated from human blood.</title>
        <authorList>
            <person name="Medina-Pascual M.J."/>
            <person name="Valdezate S."/>
            <person name="Monzon S."/>
            <person name="Cuesta I."/>
            <person name="Carrasco G."/>
            <person name="Villalon P."/>
            <person name="Saez-Nieto J.A."/>
        </authorList>
    </citation>
    <scope>NUCLEOTIDE SEQUENCE [LARGE SCALE GENOMIC DNA]</scope>
    <source>
        <strain evidence="5 6">CNM695-12</strain>
    </source>
</reference>
<evidence type="ECO:0000259" key="3">
    <source>
        <dbReference type="Pfam" id="PF00462"/>
    </source>
</evidence>
<dbReference type="Pfam" id="PF13511">
    <property type="entry name" value="DUF4124"/>
    <property type="match status" value="1"/>
</dbReference>
<dbReference type="Gene3D" id="3.40.30.10">
    <property type="entry name" value="Glutaredoxin"/>
    <property type="match status" value="1"/>
</dbReference>
<keyword evidence="2" id="KW-0732">Signal</keyword>
<gene>
    <name evidence="5" type="ORF">CUZ56_00096</name>
</gene>
<feature type="compositionally biased region" description="Polar residues" evidence="1">
    <location>
        <begin position="44"/>
        <end position="61"/>
    </location>
</feature>
<keyword evidence="6" id="KW-1185">Reference proteome</keyword>
<dbReference type="EMBL" id="PQSP01000001">
    <property type="protein sequence ID" value="RUS67621.1"/>
    <property type="molecule type" value="Genomic_DNA"/>
</dbReference>
<evidence type="ECO:0000256" key="2">
    <source>
        <dbReference type="SAM" id="SignalP"/>
    </source>
</evidence>
<feature type="region of interest" description="Disordered" evidence="1">
    <location>
        <begin position="44"/>
        <end position="64"/>
    </location>
</feature>
<evidence type="ECO:0000256" key="1">
    <source>
        <dbReference type="SAM" id="MobiDB-lite"/>
    </source>
</evidence>
<name>A0A433SFU6_9BURK</name>
<evidence type="ECO:0000313" key="6">
    <source>
        <dbReference type="Proteomes" id="UP000286947"/>
    </source>
</evidence>